<sequence length="351" mass="40267">MERFQLVPNTYQWLYPQASNAVPVFPMQFAEPEDFTGYGMSPLKSSFAVQPGVVTVPVQRVVVPGPQMIVKTIRKMNHNWGTRRHDDYVGHVFKEYRPYPAWRSHWGTRKHQDYIDDVYSKGYRPYPQWKRHWGTRSHGDFVDDVYGRPFVSWDMPYGVNPPEVARFPQDVSHEVSRTANLSAAGTNQSTWPPVDLGVRAGERGGTFKEEWMAPKESTKIPLRRGEQGSNNYRMSWRDYISSYGGDRSDLDKVRVRLMQDALDRLRNKIEVRGLKESSGGDGEDKAADGQWAWLPGKTEEEANKYGGYWAIVPDKDVKGKGKAEQPAESTQGRKEDVRAMKEDGYWEVVPD</sequence>
<dbReference type="AlphaFoldDB" id="A0A7S4UBF1"/>
<gene>
    <name evidence="2" type="ORF">GTHE00462_LOCUS34286</name>
</gene>
<reference evidence="2" key="1">
    <citation type="submission" date="2021-01" db="EMBL/GenBank/DDBJ databases">
        <authorList>
            <person name="Corre E."/>
            <person name="Pelletier E."/>
            <person name="Niang G."/>
            <person name="Scheremetjew M."/>
            <person name="Finn R."/>
            <person name="Kale V."/>
            <person name="Holt S."/>
            <person name="Cochrane G."/>
            <person name="Meng A."/>
            <person name="Brown T."/>
            <person name="Cohen L."/>
        </authorList>
    </citation>
    <scope>NUCLEOTIDE SEQUENCE</scope>
    <source>
        <strain evidence="2">CCMP 2712</strain>
    </source>
</reference>
<feature type="compositionally biased region" description="Basic and acidic residues" evidence="1">
    <location>
        <begin position="316"/>
        <end position="344"/>
    </location>
</feature>
<accession>A0A7S4UBF1</accession>
<evidence type="ECO:0000256" key="1">
    <source>
        <dbReference type="SAM" id="MobiDB-lite"/>
    </source>
</evidence>
<evidence type="ECO:0000313" key="2">
    <source>
        <dbReference type="EMBL" id="CAE2332805.1"/>
    </source>
</evidence>
<proteinExistence type="predicted"/>
<protein>
    <submittedName>
        <fullName evidence="2">Uncharacterized protein</fullName>
    </submittedName>
</protein>
<name>A0A7S4UBF1_GUITH</name>
<dbReference type="EMBL" id="HBKN01043766">
    <property type="protein sequence ID" value="CAE2332805.1"/>
    <property type="molecule type" value="Transcribed_RNA"/>
</dbReference>
<feature type="region of interest" description="Disordered" evidence="1">
    <location>
        <begin position="316"/>
        <end position="351"/>
    </location>
</feature>
<organism evidence="2">
    <name type="scientific">Guillardia theta</name>
    <name type="common">Cryptophyte</name>
    <name type="synonym">Cryptomonas phi</name>
    <dbReference type="NCBI Taxonomy" id="55529"/>
    <lineage>
        <taxon>Eukaryota</taxon>
        <taxon>Cryptophyceae</taxon>
        <taxon>Pyrenomonadales</taxon>
        <taxon>Geminigeraceae</taxon>
        <taxon>Guillardia</taxon>
    </lineage>
</organism>